<comment type="subcellular location">
    <subcellularLocation>
        <location evidence="1">Membrane</location>
        <topology evidence="1">Multi-pass membrane protein</topology>
    </subcellularLocation>
</comment>
<dbReference type="Proteomes" id="UP000192920">
    <property type="component" value="Unassembled WGS sequence"/>
</dbReference>
<dbReference type="GO" id="GO:0016020">
    <property type="term" value="C:membrane"/>
    <property type="evidence" value="ECO:0007669"/>
    <property type="project" value="UniProtKB-SubCell"/>
</dbReference>
<accession>A0A1Y6CJR9</accession>
<evidence type="ECO:0000256" key="3">
    <source>
        <dbReference type="ARBA" id="ARBA00022692"/>
    </source>
</evidence>
<comment type="similarity">
    <text evidence="2">Belongs to the autoinducer-2 exporter (AI-2E) (TC 2.A.86) family.</text>
</comment>
<protein>
    <submittedName>
        <fullName evidence="7">Predicted PurR-regulated permease PerM</fullName>
    </submittedName>
</protein>
<dbReference type="EMBL" id="FXAG01000035">
    <property type="protein sequence ID" value="SMF56137.1"/>
    <property type="molecule type" value="Genomic_DNA"/>
</dbReference>
<dbReference type="AlphaFoldDB" id="A0A1Y6CJR9"/>
<dbReference type="Pfam" id="PF01594">
    <property type="entry name" value="AI-2E_transport"/>
    <property type="match status" value="1"/>
</dbReference>
<keyword evidence="3 6" id="KW-0812">Transmembrane</keyword>
<feature type="transmembrane region" description="Helical" evidence="6">
    <location>
        <begin position="259"/>
        <end position="280"/>
    </location>
</feature>
<dbReference type="STRING" id="1123014.SAMN02745746_03989"/>
<feature type="transmembrane region" description="Helical" evidence="6">
    <location>
        <begin position="16"/>
        <end position="41"/>
    </location>
</feature>
<evidence type="ECO:0000256" key="5">
    <source>
        <dbReference type="ARBA" id="ARBA00023136"/>
    </source>
</evidence>
<gene>
    <name evidence="7" type="ORF">SAMN02745746_03989</name>
</gene>
<organism evidence="7 8">
    <name type="scientific">Pseudogulbenkiania subflava DSM 22618</name>
    <dbReference type="NCBI Taxonomy" id="1123014"/>
    <lineage>
        <taxon>Bacteria</taxon>
        <taxon>Pseudomonadati</taxon>
        <taxon>Pseudomonadota</taxon>
        <taxon>Betaproteobacteria</taxon>
        <taxon>Neisseriales</taxon>
        <taxon>Chromobacteriaceae</taxon>
        <taxon>Pseudogulbenkiania</taxon>
    </lineage>
</organism>
<keyword evidence="4 6" id="KW-1133">Transmembrane helix</keyword>
<feature type="transmembrane region" description="Helical" evidence="6">
    <location>
        <begin position="62"/>
        <end position="89"/>
    </location>
</feature>
<evidence type="ECO:0000313" key="8">
    <source>
        <dbReference type="Proteomes" id="UP000192920"/>
    </source>
</evidence>
<evidence type="ECO:0000256" key="2">
    <source>
        <dbReference type="ARBA" id="ARBA00009773"/>
    </source>
</evidence>
<dbReference type="RefSeq" id="WP_085277933.1">
    <property type="nucleotide sequence ID" value="NZ_FXAG01000035.1"/>
</dbReference>
<feature type="transmembrane region" description="Helical" evidence="6">
    <location>
        <begin position="301"/>
        <end position="328"/>
    </location>
</feature>
<evidence type="ECO:0000256" key="4">
    <source>
        <dbReference type="ARBA" id="ARBA00022989"/>
    </source>
</evidence>
<feature type="transmembrane region" description="Helical" evidence="6">
    <location>
        <begin position="150"/>
        <end position="170"/>
    </location>
</feature>
<evidence type="ECO:0000313" key="7">
    <source>
        <dbReference type="EMBL" id="SMF56137.1"/>
    </source>
</evidence>
<feature type="transmembrane region" description="Helical" evidence="6">
    <location>
        <begin position="207"/>
        <end position="228"/>
    </location>
</feature>
<feature type="transmembrane region" description="Helical" evidence="6">
    <location>
        <begin position="235"/>
        <end position="253"/>
    </location>
</feature>
<dbReference type="InterPro" id="IPR002549">
    <property type="entry name" value="AI-2E-like"/>
</dbReference>
<sequence>MPNSLNRTDPVELASYLLAGTTLYVVLQFHLLAALIAGLLVHELVALAASQAHLNRMAGHRARAVAVLLLSILIILLLVGFSFGVMSIFHGETGAVPAILQKSGEIAVLLRQQLPGWLAEHLPNNSDELKNMVSRWLTQHLEELRLVGGAAGRGAVLVLIGMVIGAMVALSESLHRDRSGPLALALVRRAAGLAASFRKVVFAQVRIAALNAFLTWLFLGVALPLAGTPLPLTKTLIAITFLVGLLPVIGNLISNTMIVVVAMSQSLGLAVAALVFLVAIHKLEYFLNARIVGSRIQARSWEILLAMIVLEAVFGLPGVIAAPIYYAYLKAELKATGLV</sequence>
<name>A0A1Y6CJR9_9NEIS</name>
<keyword evidence="8" id="KW-1185">Reference proteome</keyword>
<proteinExistence type="inferred from homology"/>
<keyword evidence="5 6" id="KW-0472">Membrane</keyword>
<evidence type="ECO:0000256" key="6">
    <source>
        <dbReference type="SAM" id="Phobius"/>
    </source>
</evidence>
<reference evidence="8" key="1">
    <citation type="submission" date="2017-04" db="EMBL/GenBank/DDBJ databases">
        <authorList>
            <person name="Varghese N."/>
            <person name="Submissions S."/>
        </authorList>
    </citation>
    <scope>NUCLEOTIDE SEQUENCE [LARGE SCALE GENOMIC DNA]</scope>
    <source>
        <strain evidence="8">DSM 22618</strain>
    </source>
</reference>
<evidence type="ECO:0000256" key="1">
    <source>
        <dbReference type="ARBA" id="ARBA00004141"/>
    </source>
</evidence>